<dbReference type="GO" id="GO:0055085">
    <property type="term" value="P:transmembrane transport"/>
    <property type="evidence" value="ECO:0007669"/>
    <property type="project" value="UniProtKB-ARBA"/>
</dbReference>
<evidence type="ECO:0000256" key="3">
    <source>
        <dbReference type="ARBA" id="ARBA00023125"/>
    </source>
</evidence>
<dbReference type="GO" id="GO:0000976">
    <property type="term" value="F:transcription cis-regulatory region binding"/>
    <property type="evidence" value="ECO:0007669"/>
    <property type="project" value="TreeGrafter"/>
</dbReference>
<dbReference type="GO" id="GO:0003700">
    <property type="term" value="F:DNA-binding transcription factor activity"/>
    <property type="evidence" value="ECO:0007669"/>
    <property type="project" value="TreeGrafter"/>
</dbReference>
<gene>
    <name evidence="6" type="ORF">AM402_02965</name>
    <name evidence="7" type="ORF">PW210_001839</name>
</gene>
<proteinExistence type="predicted"/>
<keyword evidence="2" id="KW-0805">Transcription regulation</keyword>
<protein>
    <submittedName>
        <fullName evidence="7">LacI family DNA-binding transcriptional regulator</fullName>
    </submittedName>
    <submittedName>
        <fullName evidence="6">LacI family transcriptional regulator</fullName>
    </submittedName>
</protein>
<keyword evidence="3 7" id="KW-0238">DNA-binding</keyword>
<dbReference type="InterPro" id="IPR010982">
    <property type="entry name" value="Lambda_DNA-bd_dom_sf"/>
</dbReference>
<evidence type="ECO:0000256" key="1">
    <source>
        <dbReference type="ARBA" id="ARBA00022491"/>
    </source>
</evidence>
<dbReference type="InterPro" id="IPR028082">
    <property type="entry name" value="Peripla_BP_I"/>
</dbReference>
<evidence type="ECO:0000256" key="2">
    <source>
        <dbReference type="ARBA" id="ARBA00023015"/>
    </source>
</evidence>
<organism evidence="7 9">
    <name type="scientific">Proteus mirabilis</name>
    <dbReference type="NCBI Taxonomy" id="584"/>
    <lineage>
        <taxon>Bacteria</taxon>
        <taxon>Pseudomonadati</taxon>
        <taxon>Pseudomonadota</taxon>
        <taxon>Gammaproteobacteria</taxon>
        <taxon>Enterobacterales</taxon>
        <taxon>Morganellaceae</taxon>
        <taxon>Proteus</taxon>
    </lineage>
</organism>
<keyword evidence="1" id="KW-0678">Repressor</keyword>
<evidence type="ECO:0000313" key="7">
    <source>
        <dbReference type="EMBL" id="EKW9776027.1"/>
    </source>
</evidence>
<dbReference type="SUPFAM" id="SSF47413">
    <property type="entry name" value="lambda repressor-like DNA-binding domains"/>
    <property type="match status" value="1"/>
</dbReference>
<dbReference type="CDD" id="cd01392">
    <property type="entry name" value="HTH_LacI"/>
    <property type="match status" value="1"/>
</dbReference>
<dbReference type="PROSITE" id="PS50932">
    <property type="entry name" value="HTH_LACI_2"/>
    <property type="match status" value="1"/>
</dbReference>
<dbReference type="AlphaFoldDB" id="A0AAJ4RJ80"/>
<reference evidence="6 8" key="1">
    <citation type="submission" date="2017-05" db="EMBL/GenBank/DDBJ databases">
        <title>Whole genome sequencing of Proteus mirabilis AR_0155.</title>
        <authorList>
            <person name="Conlan S."/>
            <person name="Thomas P.J."/>
            <person name="Mullikin J."/>
            <person name="Frank K.M."/>
            <person name="Segre J.A."/>
        </authorList>
    </citation>
    <scope>NUCLEOTIDE SEQUENCE [LARGE SCALE GENOMIC DNA]</scope>
    <source>
        <strain evidence="6 8">AR_0155</strain>
    </source>
</reference>
<dbReference type="PANTHER" id="PTHR30146:SF45">
    <property type="entry name" value="CATABOLITE REPRESSOR_ACTIVATOR"/>
    <property type="match status" value="1"/>
</dbReference>
<dbReference type="EMBL" id="ABKSPD020000005">
    <property type="protein sequence ID" value="EKW9776027.1"/>
    <property type="molecule type" value="Genomic_DNA"/>
</dbReference>
<dbReference type="Proteomes" id="UP000195540">
    <property type="component" value="Chromosome"/>
</dbReference>
<name>A0AAJ4RJ80_PROMI</name>
<dbReference type="Pfam" id="PF13407">
    <property type="entry name" value="Peripla_BP_4"/>
    <property type="match status" value="1"/>
</dbReference>
<keyword evidence="4" id="KW-0804">Transcription</keyword>
<dbReference type="SMART" id="SM00354">
    <property type="entry name" value="HTH_LACI"/>
    <property type="match status" value="1"/>
</dbReference>
<feature type="domain" description="HTH lacI-type" evidence="5">
    <location>
        <begin position="3"/>
        <end position="60"/>
    </location>
</feature>
<dbReference type="InterPro" id="IPR000843">
    <property type="entry name" value="HTH_LacI"/>
</dbReference>
<evidence type="ECO:0000313" key="8">
    <source>
        <dbReference type="Proteomes" id="UP000195540"/>
    </source>
</evidence>
<evidence type="ECO:0000313" key="6">
    <source>
        <dbReference type="EMBL" id="ARX33144.1"/>
    </source>
</evidence>
<sequence>MAKTVEQIANDLNLSITTVRLVLNGKGDQYRISAKTQKKIADYVEVFGYTVNHAARSLKLNKTDTYGLVIPRLSNPFFAALAEKLEMHCHQIGCQLMISCTYGDIKNENKLVKSMDERNVDGIFIVSASRKNQQHHVKHRQKPLVFLDRDFSVSNAICVASDNCDSGAQLTKAMIQQDAPIHFFAGDALLPTIAARLRGYVQAIKAHYGDESHVTVSYAEHNTTKDGEQMMKQYLEQHRQIPSHFIASSLPILEGVLSAIRQTEGVIPAHINIGTFDDHVMLSFLPNNVWSMKQDETLLVEKAFEIMTAKIAGNVVKAPPLIKTQLIKRLIAGA</sequence>
<evidence type="ECO:0000259" key="5">
    <source>
        <dbReference type="PROSITE" id="PS50932"/>
    </source>
</evidence>
<reference evidence="7" key="2">
    <citation type="submission" date="2023-06" db="EMBL/GenBank/DDBJ databases">
        <authorList>
            <consortium name="Clinical and Environmental Microbiology Branch: Whole genome sequencing antimicrobial resistance pathogens in the healthcare setting"/>
        </authorList>
    </citation>
    <scope>NUCLEOTIDE SEQUENCE</scope>
    <source>
        <strain evidence="7">Microbial</strain>
    </source>
</reference>
<dbReference type="SUPFAM" id="SSF53822">
    <property type="entry name" value="Periplasmic binding protein-like I"/>
    <property type="match status" value="1"/>
</dbReference>
<dbReference type="PANTHER" id="PTHR30146">
    <property type="entry name" value="LACI-RELATED TRANSCRIPTIONAL REPRESSOR"/>
    <property type="match status" value="1"/>
</dbReference>
<dbReference type="RefSeq" id="WP_004249055.1">
    <property type="nucleotide sequence ID" value="NZ_ABFCQN020000009.1"/>
</dbReference>
<dbReference type="InterPro" id="IPR025997">
    <property type="entry name" value="SBP_2_dom"/>
</dbReference>
<dbReference type="Proteomes" id="UP001171165">
    <property type="component" value="Unassembled WGS sequence"/>
</dbReference>
<accession>A0AAJ4RJ80</accession>
<dbReference type="Gene3D" id="1.10.260.40">
    <property type="entry name" value="lambda repressor-like DNA-binding domains"/>
    <property type="match status" value="1"/>
</dbReference>
<evidence type="ECO:0000256" key="4">
    <source>
        <dbReference type="ARBA" id="ARBA00023163"/>
    </source>
</evidence>
<dbReference type="Gene3D" id="3.40.50.2300">
    <property type="match status" value="2"/>
</dbReference>
<dbReference type="CDD" id="cd06274">
    <property type="entry name" value="PBP1_FruR"/>
    <property type="match status" value="1"/>
</dbReference>
<dbReference type="EMBL" id="CP021694">
    <property type="protein sequence ID" value="ARX33144.1"/>
    <property type="molecule type" value="Genomic_DNA"/>
</dbReference>
<evidence type="ECO:0000313" key="9">
    <source>
        <dbReference type="Proteomes" id="UP001171165"/>
    </source>
</evidence>
<dbReference type="GeneID" id="6803189"/>